<organism evidence="1 2">
    <name type="scientific">Oryza meyeriana var. granulata</name>
    <dbReference type="NCBI Taxonomy" id="110450"/>
    <lineage>
        <taxon>Eukaryota</taxon>
        <taxon>Viridiplantae</taxon>
        <taxon>Streptophyta</taxon>
        <taxon>Embryophyta</taxon>
        <taxon>Tracheophyta</taxon>
        <taxon>Spermatophyta</taxon>
        <taxon>Magnoliopsida</taxon>
        <taxon>Liliopsida</taxon>
        <taxon>Poales</taxon>
        <taxon>Poaceae</taxon>
        <taxon>BOP clade</taxon>
        <taxon>Oryzoideae</taxon>
        <taxon>Oryzeae</taxon>
        <taxon>Oryzinae</taxon>
        <taxon>Oryza</taxon>
        <taxon>Oryza meyeriana</taxon>
    </lineage>
</organism>
<protein>
    <submittedName>
        <fullName evidence="1">Uncharacterized protein</fullName>
    </submittedName>
</protein>
<dbReference type="EMBL" id="SPHZ02000001">
    <property type="protein sequence ID" value="KAF0933887.1"/>
    <property type="molecule type" value="Genomic_DNA"/>
</dbReference>
<proteinExistence type="predicted"/>
<evidence type="ECO:0000313" key="2">
    <source>
        <dbReference type="Proteomes" id="UP000479710"/>
    </source>
</evidence>
<comment type="caution">
    <text evidence="1">The sequence shown here is derived from an EMBL/GenBank/DDBJ whole genome shotgun (WGS) entry which is preliminary data.</text>
</comment>
<gene>
    <name evidence="1" type="ORF">E2562_020020</name>
</gene>
<keyword evidence="2" id="KW-1185">Reference proteome</keyword>
<reference evidence="1 2" key="1">
    <citation type="submission" date="2019-11" db="EMBL/GenBank/DDBJ databases">
        <title>Whole genome sequence of Oryza granulata.</title>
        <authorList>
            <person name="Li W."/>
        </authorList>
    </citation>
    <scope>NUCLEOTIDE SEQUENCE [LARGE SCALE GENOMIC DNA]</scope>
    <source>
        <strain evidence="2">cv. Menghai</strain>
        <tissue evidence="1">Leaf</tissue>
    </source>
</reference>
<dbReference type="AlphaFoldDB" id="A0A6G1FAD6"/>
<accession>A0A6G1FAD6</accession>
<name>A0A6G1FAD6_9ORYZ</name>
<dbReference type="Proteomes" id="UP000479710">
    <property type="component" value="Unassembled WGS sequence"/>
</dbReference>
<sequence>MESLYSSCQQFIKEMKGVRMACKEISMFSQLESLKKMMNHSTSLTMSHQKLIKFSLDQAVS</sequence>
<evidence type="ECO:0000313" key="1">
    <source>
        <dbReference type="EMBL" id="KAF0933887.1"/>
    </source>
</evidence>